<evidence type="ECO:0000313" key="2">
    <source>
        <dbReference type="Proteomes" id="UP000499080"/>
    </source>
</evidence>
<dbReference type="EMBL" id="BGPR01241128">
    <property type="protein sequence ID" value="GBM09994.1"/>
    <property type="molecule type" value="Genomic_DNA"/>
</dbReference>
<dbReference type="Proteomes" id="UP000499080">
    <property type="component" value="Unassembled WGS sequence"/>
</dbReference>
<name>A0A4Y2D1Y9_ARAVE</name>
<gene>
    <name evidence="1" type="ORF">AVEN_78330_1</name>
</gene>
<comment type="caution">
    <text evidence="1">The sequence shown here is derived from an EMBL/GenBank/DDBJ whole genome shotgun (WGS) entry which is preliminary data.</text>
</comment>
<accession>A0A4Y2D1Y9</accession>
<organism evidence="1 2">
    <name type="scientific">Araneus ventricosus</name>
    <name type="common">Orbweaver spider</name>
    <name type="synonym">Epeira ventricosa</name>
    <dbReference type="NCBI Taxonomy" id="182803"/>
    <lineage>
        <taxon>Eukaryota</taxon>
        <taxon>Metazoa</taxon>
        <taxon>Ecdysozoa</taxon>
        <taxon>Arthropoda</taxon>
        <taxon>Chelicerata</taxon>
        <taxon>Arachnida</taxon>
        <taxon>Araneae</taxon>
        <taxon>Araneomorphae</taxon>
        <taxon>Entelegynae</taxon>
        <taxon>Araneoidea</taxon>
        <taxon>Araneidae</taxon>
        <taxon>Araneus</taxon>
    </lineage>
</organism>
<proteinExistence type="predicted"/>
<sequence>MTGGAIKSYYDPGAAYPYYAIVSGIPLRAIVPTACGLANLESLVVCTYGLWSVEFRQFPPWEWRVAWQISRQRSSERRLATLPSFDVRAIYHHNAGSNRCTNKPTRHIDSSCSDDGE</sequence>
<protein>
    <submittedName>
        <fullName evidence="1">Uncharacterized protein</fullName>
    </submittedName>
</protein>
<evidence type="ECO:0000313" key="1">
    <source>
        <dbReference type="EMBL" id="GBM09994.1"/>
    </source>
</evidence>
<dbReference type="AlphaFoldDB" id="A0A4Y2D1Y9"/>
<reference evidence="1 2" key="1">
    <citation type="journal article" date="2019" name="Sci. Rep.">
        <title>Orb-weaving spider Araneus ventricosus genome elucidates the spidroin gene catalogue.</title>
        <authorList>
            <person name="Kono N."/>
            <person name="Nakamura H."/>
            <person name="Ohtoshi R."/>
            <person name="Moran D.A.P."/>
            <person name="Shinohara A."/>
            <person name="Yoshida Y."/>
            <person name="Fujiwara M."/>
            <person name="Mori M."/>
            <person name="Tomita M."/>
            <person name="Arakawa K."/>
        </authorList>
    </citation>
    <scope>NUCLEOTIDE SEQUENCE [LARGE SCALE GENOMIC DNA]</scope>
</reference>
<keyword evidence="2" id="KW-1185">Reference proteome</keyword>